<dbReference type="PANTHER" id="PTHR37423">
    <property type="entry name" value="SOLUBLE LYTIC MUREIN TRANSGLYCOSYLASE-RELATED"/>
    <property type="match status" value="1"/>
</dbReference>
<dbReference type="Gene3D" id="1.25.20.10">
    <property type="entry name" value="Bacterial muramidases"/>
    <property type="match status" value="1"/>
</dbReference>
<dbReference type="PANTHER" id="PTHR37423:SF2">
    <property type="entry name" value="MEMBRANE-BOUND LYTIC MUREIN TRANSGLYCOSYLASE C"/>
    <property type="match status" value="1"/>
</dbReference>
<evidence type="ECO:0000256" key="2">
    <source>
        <dbReference type="ARBA" id="ARBA00009387"/>
    </source>
</evidence>
<dbReference type="InterPro" id="IPR000189">
    <property type="entry name" value="Transglyc_AS"/>
</dbReference>
<feature type="signal peptide" evidence="4">
    <location>
        <begin position="1"/>
        <end position="21"/>
    </location>
</feature>
<dbReference type="CDD" id="cd13401">
    <property type="entry name" value="Slt70-like"/>
    <property type="match status" value="1"/>
</dbReference>
<dbReference type="InterPro" id="IPR023346">
    <property type="entry name" value="Lysozyme-like_dom_sf"/>
</dbReference>
<accession>A0ABZ2C0G8</accession>
<comment type="similarity">
    <text evidence="2">Belongs to the virb1 family.</text>
</comment>
<dbReference type="InterPro" id="IPR008258">
    <property type="entry name" value="Transglycosylase_SLT_dom_1"/>
</dbReference>
<keyword evidence="7" id="KW-1185">Reference proteome</keyword>
<name>A0ABZ2C0G8_9RHOB</name>
<dbReference type="Gene3D" id="1.10.530.10">
    <property type="match status" value="1"/>
</dbReference>
<evidence type="ECO:0000256" key="4">
    <source>
        <dbReference type="SAM" id="SignalP"/>
    </source>
</evidence>
<dbReference type="PROSITE" id="PS00922">
    <property type="entry name" value="TRANSGLYCOSYLASE"/>
    <property type="match status" value="1"/>
</dbReference>
<organism evidence="6 7">
    <name type="scientific">Roseobacter fucihabitans</name>
    <dbReference type="NCBI Taxonomy" id="1537242"/>
    <lineage>
        <taxon>Bacteria</taxon>
        <taxon>Pseudomonadati</taxon>
        <taxon>Pseudomonadota</taxon>
        <taxon>Alphaproteobacteria</taxon>
        <taxon>Rhodobacterales</taxon>
        <taxon>Roseobacteraceae</taxon>
        <taxon>Roseobacter</taxon>
    </lineage>
</organism>
<keyword evidence="3 4" id="KW-0732">Signal</keyword>
<evidence type="ECO:0000313" key="6">
    <source>
        <dbReference type="EMBL" id="WVX50845.1"/>
    </source>
</evidence>
<feature type="chain" id="PRO_5045585239" description="Transglycosylase SLT domain-containing protein" evidence="4">
    <location>
        <begin position="22"/>
        <end position="655"/>
    </location>
</feature>
<proteinExistence type="inferred from homology"/>
<evidence type="ECO:0000256" key="3">
    <source>
        <dbReference type="ARBA" id="ARBA00022729"/>
    </source>
</evidence>
<evidence type="ECO:0000313" key="7">
    <source>
        <dbReference type="Proteomes" id="UP001318682"/>
    </source>
</evidence>
<feature type="domain" description="Transglycosylase SLT" evidence="5">
    <location>
        <begin position="489"/>
        <end position="587"/>
    </location>
</feature>
<dbReference type="SUPFAM" id="SSF48435">
    <property type="entry name" value="Bacterial muramidases"/>
    <property type="match status" value="1"/>
</dbReference>
<dbReference type="Pfam" id="PF01464">
    <property type="entry name" value="SLT"/>
    <property type="match status" value="1"/>
</dbReference>
<reference evidence="7" key="1">
    <citation type="submission" date="2024-01" db="EMBL/GenBank/DDBJ databases">
        <title>Roseobacter fucihabitans sp. nov., isolated from the brown alga Fucus spiralis.</title>
        <authorList>
            <person name="Hahnke S."/>
            <person name="Berger M."/>
            <person name="Schlingloff A."/>
            <person name="Athale I."/>
            <person name="Neumann-Schaal M."/>
            <person name="Adenaya A."/>
            <person name="Poehlein A."/>
            <person name="Daniel R."/>
            <person name="Pertersen J."/>
            <person name="Brinkhoff T."/>
        </authorList>
    </citation>
    <scope>NUCLEOTIDE SEQUENCE [LARGE SCALE GENOMIC DNA]</scope>
    <source>
        <strain evidence="7">B14</strain>
    </source>
</reference>
<dbReference type="Proteomes" id="UP001318682">
    <property type="component" value="Chromosome"/>
</dbReference>
<comment type="similarity">
    <text evidence="1">Belongs to the transglycosylase Slt family.</text>
</comment>
<evidence type="ECO:0000256" key="1">
    <source>
        <dbReference type="ARBA" id="ARBA00007734"/>
    </source>
</evidence>
<dbReference type="InterPro" id="IPR008939">
    <property type="entry name" value="Lytic_TGlycosylase_superhlx_U"/>
</dbReference>
<protein>
    <recommendedName>
        <fullName evidence="5">Transglycosylase SLT domain-containing protein</fullName>
    </recommendedName>
</protein>
<evidence type="ECO:0000259" key="5">
    <source>
        <dbReference type="Pfam" id="PF01464"/>
    </source>
</evidence>
<dbReference type="EMBL" id="CP143423">
    <property type="protein sequence ID" value="WVX50845.1"/>
    <property type="molecule type" value="Genomic_DNA"/>
</dbReference>
<dbReference type="SUPFAM" id="SSF53955">
    <property type="entry name" value="Lysozyme-like"/>
    <property type="match status" value="1"/>
</dbReference>
<gene>
    <name evidence="6" type="ORF">ROLI_039450</name>
</gene>
<sequence>MIRRLLTTMILIFVTAMPSLAERPRPLAWAMDAVRSGDWQTAAKAAARDGDVAADVVEWSRLRAGRGTYDDVMTFLNRRPDWPGEPYLRKQSEKVVIVRPDSDVIAFFDAQAAQTAEGVLRHAQALERTGKPDQARKNIINAWRSMPMGATAQALFVASHDALLKEHDTARLDAMLWAGAIENARRMFDRVSAADRAVADARIALHKLDKGVDTLISRIPQSHAKNPGLQYERFVWRARKGRWDDAKALLLATSTSADALGDPQAWSNRRRSMARDEMRDGNAERAYEIAARHFLTSGSNYADLEWLAGYIALRKLNEPETALQHFKNHDAAVRSPISKGRAGYWQGRALEALGDVAAADQAYTRGAQYQTSFYGLLAAERADLPFDVHLPDDAAGLNWRDSSLAQEPLFVAGLLLQASGELNLAERFWTHLAESLDQQQATLLAEAALDTGEPHLAVMIGKRAAQRSVVVPRGYYALHPISEQPLPMAPEMVLAIARRESEFDPGVQSGVGARGLMQIMPATGREVAASMGRASQHSTERLISDPTYNAELGAAYLEELAHRFRGNVVMMSAGYNAGPSRPDRWMITFGDPRKGEIDMIDWIEHIPFRETRNYVMRVTESLPIYRARLGKDPLPQPFSEELTGSSLLSFAPKGE</sequence>